<dbReference type="Proteomes" id="UP001065298">
    <property type="component" value="Chromosome 11"/>
</dbReference>
<sequence length="607" mass="67415">MGIILAPYDDSMRLGQGYNSFLHAPCVYDAVRINQDRIGQKPASSDGSVSQNVNYSSRFVDKMSDVVKSLNVSAGSSIKNGGIIGSRNSVTVDETKFAASDLNAIVSVKVVNQKTELLEMAQFKAEEGLNLNSESFLKIYGNCFISGFVEGGELTGVVSAKVLDVENKTAVEEAIKSQVNCCCISSGHKMDFKLSDTDSFSEHESAMRQTETTITVSWSGGGQIKPEEEEWTLESLYAAAAAFPSRVAQCPQRTWAILTPYNHTKNFVVWANDQGIRLPQFETAQVYADDLLDMYMEYKSCVKQIQTILENPDAYLVRAVENAVGIDIGELIKARTSLKAQMKAISQTIDKLALRPEDIDEIEKQHPIEAPELWAARLPIRKDQANETPNQAAGALSLFSFESSDAEPAFVSSDVEAYMSAEEKAEVWSPSNRKTFSHMFFDKPIGKHTDGSFCDALDIDEGKLSSPWPDRFCFYSMLATDVKSNVTAKSLAHFSTDYGTRSFGHGRSMQDSYEFQETAIFEMRNPDEYVTRLVMYPPIASELAPSITYMVFETNKGNTFEWGIKREGWHLDLPAPPNCGLVGFYGASDSKSVYRLGPIWRKSRAFR</sequence>
<dbReference type="EMBL" id="CM046513">
    <property type="protein sequence ID" value="KAI8652303.1"/>
    <property type="molecule type" value="Genomic_DNA"/>
</dbReference>
<gene>
    <name evidence="1" type="ORF">NCS57_01293800</name>
</gene>
<accession>A0ACC0QE78</accession>
<organism evidence="1 2">
    <name type="scientific">Fusarium keratoplasticum</name>
    <dbReference type="NCBI Taxonomy" id="1328300"/>
    <lineage>
        <taxon>Eukaryota</taxon>
        <taxon>Fungi</taxon>
        <taxon>Dikarya</taxon>
        <taxon>Ascomycota</taxon>
        <taxon>Pezizomycotina</taxon>
        <taxon>Sordariomycetes</taxon>
        <taxon>Hypocreomycetidae</taxon>
        <taxon>Hypocreales</taxon>
        <taxon>Nectriaceae</taxon>
        <taxon>Fusarium</taxon>
        <taxon>Fusarium solani species complex</taxon>
    </lineage>
</organism>
<evidence type="ECO:0000313" key="2">
    <source>
        <dbReference type="Proteomes" id="UP001065298"/>
    </source>
</evidence>
<comment type="caution">
    <text evidence="1">The sequence shown here is derived from an EMBL/GenBank/DDBJ whole genome shotgun (WGS) entry which is preliminary data.</text>
</comment>
<reference evidence="1" key="1">
    <citation type="submission" date="2022-06" db="EMBL/GenBank/DDBJ databases">
        <title>Fusarium solani species complex genomes reveal bases of compartmentalisation and animal pathogenesis.</title>
        <authorList>
            <person name="Tsai I.J."/>
        </authorList>
    </citation>
    <scope>NUCLEOTIDE SEQUENCE</scope>
    <source>
        <strain evidence="1">Fu6.1</strain>
    </source>
</reference>
<proteinExistence type="predicted"/>
<evidence type="ECO:0000313" key="1">
    <source>
        <dbReference type="EMBL" id="KAI8652303.1"/>
    </source>
</evidence>
<name>A0ACC0QE78_9HYPO</name>
<keyword evidence="2" id="KW-1185">Reference proteome</keyword>
<protein>
    <submittedName>
        <fullName evidence="1">Uncharacterized protein</fullName>
    </submittedName>
</protein>